<comment type="caution">
    <text evidence="12">The sequence shown here is derived from an EMBL/GenBank/DDBJ whole genome shotgun (WGS) entry which is preliminary data.</text>
</comment>
<evidence type="ECO:0000256" key="10">
    <source>
        <dbReference type="ARBA" id="ARBA00029605"/>
    </source>
</evidence>
<dbReference type="AlphaFoldDB" id="A0A062UJD6"/>
<dbReference type="InterPro" id="IPR002410">
    <property type="entry name" value="Peptidase_S33"/>
</dbReference>
<evidence type="ECO:0000313" key="12">
    <source>
        <dbReference type="EMBL" id="KCZ58141.1"/>
    </source>
</evidence>
<dbReference type="Pfam" id="PF00561">
    <property type="entry name" value="Abhydrolase_1"/>
    <property type="match status" value="1"/>
</dbReference>
<evidence type="ECO:0000256" key="6">
    <source>
        <dbReference type="ARBA" id="ARBA00022438"/>
    </source>
</evidence>
<organism evidence="12 13">
    <name type="scientific">Hyphomonas chukchiensis</name>
    <dbReference type="NCBI Taxonomy" id="1280947"/>
    <lineage>
        <taxon>Bacteria</taxon>
        <taxon>Pseudomonadati</taxon>
        <taxon>Pseudomonadota</taxon>
        <taxon>Alphaproteobacteria</taxon>
        <taxon>Hyphomonadales</taxon>
        <taxon>Hyphomonadaceae</taxon>
        <taxon>Hyphomonas</taxon>
    </lineage>
</organism>
<dbReference type="SUPFAM" id="SSF53474">
    <property type="entry name" value="alpha/beta-Hydrolases"/>
    <property type="match status" value="1"/>
</dbReference>
<proteinExistence type="inferred from homology"/>
<dbReference type="Gene3D" id="3.40.50.1820">
    <property type="entry name" value="alpha/beta hydrolase"/>
    <property type="match status" value="1"/>
</dbReference>
<dbReference type="Proteomes" id="UP000027190">
    <property type="component" value="Unassembled WGS sequence"/>
</dbReference>
<sequence>MVDTAEPAAETDPYVAGREIVTDMSRIVTPNGVDETYEVTLGGTQQVINVRGADRDNPMILFVHGGPGSTEMPVAWMFQRHWEDYFTVVQWDQRGAGKSYPLNDLEALGPTLAPDRYRDDAIELIEFLKTRYGKEKVILVGHSWGSVVSLSVAAKRPDLLYAYVGIGQVVDFLENEKVGYAWTLARARADGNAEAIADLEGIAPYPGPEGIALEKTAIERKWSIHYGALAAGRSDAEYYFHAGRLAPGFDMQDRKDMDAGSAFTMAHMWPQLAPFNFNDLHKVNVPVFLFMGRHDYTTPPEIAADWIGKLEAPQKQLVYFEHSAHLPMVEEPGRVLVALLELARPLAMEASAE</sequence>
<evidence type="ECO:0000259" key="11">
    <source>
        <dbReference type="Pfam" id="PF00561"/>
    </source>
</evidence>
<dbReference type="GO" id="GO:0006508">
    <property type="term" value="P:proteolysis"/>
    <property type="evidence" value="ECO:0007669"/>
    <property type="project" value="UniProtKB-KW"/>
</dbReference>
<dbReference type="PANTHER" id="PTHR43722">
    <property type="entry name" value="PROLINE IMINOPEPTIDASE"/>
    <property type="match status" value="1"/>
</dbReference>
<comment type="similarity">
    <text evidence="3">Belongs to the peptidase S33 family.</text>
</comment>
<keyword evidence="9" id="KW-0378">Hydrolase</keyword>
<dbReference type="InterPro" id="IPR005944">
    <property type="entry name" value="Pro_iminopeptidase"/>
</dbReference>
<dbReference type="PATRIC" id="fig|1280947.3.peg.1934"/>
<dbReference type="STRING" id="1280947.HY30_16740"/>
<evidence type="ECO:0000256" key="9">
    <source>
        <dbReference type="ARBA" id="ARBA00022801"/>
    </source>
</evidence>
<accession>A0A062UJD6</accession>
<dbReference type="InterPro" id="IPR029058">
    <property type="entry name" value="AB_hydrolase_fold"/>
</dbReference>
<evidence type="ECO:0000256" key="2">
    <source>
        <dbReference type="ARBA" id="ARBA00004496"/>
    </source>
</evidence>
<protein>
    <recommendedName>
        <fullName evidence="5">Proline iminopeptidase</fullName>
        <ecNumber evidence="4">3.4.11.5</ecNumber>
    </recommendedName>
    <alternativeName>
        <fullName evidence="10">Prolyl aminopeptidase</fullName>
    </alternativeName>
</protein>
<keyword evidence="7" id="KW-0963">Cytoplasm</keyword>
<evidence type="ECO:0000256" key="7">
    <source>
        <dbReference type="ARBA" id="ARBA00022490"/>
    </source>
</evidence>
<reference evidence="12 13" key="1">
    <citation type="journal article" date="2014" name="Antonie Van Leeuwenhoek">
        <title>Hyphomonas beringensis sp. nov. and Hyphomonas chukchiensis sp. nov., isolated from surface seawater of the Bering Sea and Chukchi Sea.</title>
        <authorList>
            <person name="Li C."/>
            <person name="Lai Q."/>
            <person name="Li G."/>
            <person name="Dong C."/>
            <person name="Wang J."/>
            <person name="Liao Y."/>
            <person name="Shao Z."/>
        </authorList>
    </citation>
    <scope>NUCLEOTIDE SEQUENCE [LARGE SCALE GENOMIC DNA]</scope>
    <source>
        <strain evidence="12 13">BH-BN04-4</strain>
    </source>
</reference>
<evidence type="ECO:0000256" key="1">
    <source>
        <dbReference type="ARBA" id="ARBA00001585"/>
    </source>
</evidence>
<dbReference type="PANTHER" id="PTHR43722:SF1">
    <property type="entry name" value="PROLINE IMINOPEPTIDASE"/>
    <property type="match status" value="1"/>
</dbReference>
<evidence type="ECO:0000256" key="5">
    <source>
        <dbReference type="ARBA" id="ARBA00021843"/>
    </source>
</evidence>
<gene>
    <name evidence="12" type="ORF">HY30_16740</name>
</gene>
<comment type="catalytic activity">
    <reaction evidence="1">
        <text>Release of N-terminal proline from a peptide.</text>
        <dbReference type="EC" id="3.4.11.5"/>
    </reaction>
</comment>
<evidence type="ECO:0000256" key="8">
    <source>
        <dbReference type="ARBA" id="ARBA00022670"/>
    </source>
</evidence>
<dbReference type="InterPro" id="IPR000073">
    <property type="entry name" value="AB_hydrolase_1"/>
</dbReference>
<dbReference type="eggNOG" id="COG2267">
    <property type="taxonomic scope" value="Bacteria"/>
</dbReference>
<dbReference type="EMBL" id="AWFG01000024">
    <property type="protein sequence ID" value="KCZ58141.1"/>
    <property type="molecule type" value="Genomic_DNA"/>
</dbReference>
<name>A0A062UJD6_9PROT</name>
<dbReference type="GO" id="GO:0005737">
    <property type="term" value="C:cytoplasm"/>
    <property type="evidence" value="ECO:0007669"/>
    <property type="project" value="UniProtKB-SubCell"/>
</dbReference>
<dbReference type="PRINTS" id="PR00793">
    <property type="entry name" value="PROAMNOPTASE"/>
</dbReference>
<keyword evidence="6" id="KW-0031">Aminopeptidase</keyword>
<dbReference type="EC" id="3.4.11.5" evidence="4"/>
<feature type="domain" description="AB hydrolase-1" evidence="11">
    <location>
        <begin position="58"/>
        <end position="332"/>
    </location>
</feature>
<dbReference type="RefSeq" id="WP_034739628.1">
    <property type="nucleotide sequence ID" value="NZ_AWFG01000024.1"/>
</dbReference>
<comment type="subcellular location">
    <subcellularLocation>
        <location evidence="2">Cytoplasm</location>
    </subcellularLocation>
</comment>
<evidence type="ECO:0000256" key="3">
    <source>
        <dbReference type="ARBA" id="ARBA00010088"/>
    </source>
</evidence>
<keyword evidence="13" id="KW-1185">Reference proteome</keyword>
<evidence type="ECO:0000313" key="13">
    <source>
        <dbReference type="Proteomes" id="UP000027190"/>
    </source>
</evidence>
<evidence type="ECO:0000256" key="4">
    <source>
        <dbReference type="ARBA" id="ARBA00012568"/>
    </source>
</evidence>
<dbReference type="GO" id="GO:0004177">
    <property type="term" value="F:aminopeptidase activity"/>
    <property type="evidence" value="ECO:0007669"/>
    <property type="project" value="UniProtKB-KW"/>
</dbReference>
<keyword evidence="8" id="KW-0645">Protease</keyword>